<dbReference type="Gramene" id="mRNA:HanXRQr2_Chr03g0108691">
    <property type="protein sequence ID" value="mRNA:HanXRQr2_Chr03g0108691"/>
    <property type="gene ID" value="HanXRQr2_Chr03g0108691"/>
</dbReference>
<reference evidence="1" key="1">
    <citation type="journal article" date="2017" name="Nature">
        <title>The sunflower genome provides insights into oil metabolism, flowering and Asterid evolution.</title>
        <authorList>
            <person name="Badouin H."/>
            <person name="Gouzy J."/>
            <person name="Grassa C.J."/>
            <person name="Murat F."/>
            <person name="Staton S.E."/>
            <person name="Cottret L."/>
            <person name="Lelandais-Briere C."/>
            <person name="Owens G.L."/>
            <person name="Carrere S."/>
            <person name="Mayjonade B."/>
            <person name="Legrand L."/>
            <person name="Gill N."/>
            <person name="Kane N.C."/>
            <person name="Bowers J.E."/>
            <person name="Hubner S."/>
            <person name="Bellec A."/>
            <person name="Berard A."/>
            <person name="Berges H."/>
            <person name="Blanchet N."/>
            <person name="Boniface M.C."/>
            <person name="Brunel D."/>
            <person name="Catrice O."/>
            <person name="Chaidir N."/>
            <person name="Claudel C."/>
            <person name="Donnadieu C."/>
            <person name="Faraut T."/>
            <person name="Fievet G."/>
            <person name="Helmstetter N."/>
            <person name="King M."/>
            <person name="Knapp S.J."/>
            <person name="Lai Z."/>
            <person name="Le Paslier M.C."/>
            <person name="Lippi Y."/>
            <person name="Lorenzon L."/>
            <person name="Mandel J.R."/>
            <person name="Marage G."/>
            <person name="Marchand G."/>
            <person name="Marquand E."/>
            <person name="Bret-Mestries E."/>
            <person name="Morien E."/>
            <person name="Nambeesan S."/>
            <person name="Nguyen T."/>
            <person name="Pegot-Espagnet P."/>
            <person name="Pouilly N."/>
            <person name="Raftis F."/>
            <person name="Sallet E."/>
            <person name="Schiex T."/>
            <person name="Thomas J."/>
            <person name="Vandecasteele C."/>
            <person name="Vares D."/>
            <person name="Vear F."/>
            <person name="Vautrin S."/>
            <person name="Crespi M."/>
            <person name="Mangin B."/>
            <person name="Burke J.M."/>
            <person name="Salse J."/>
            <person name="Munos S."/>
            <person name="Vincourt P."/>
            <person name="Rieseberg L.H."/>
            <person name="Langlade N.B."/>
        </authorList>
    </citation>
    <scope>NUCLEOTIDE SEQUENCE</scope>
    <source>
        <tissue evidence="1">Leaves</tissue>
    </source>
</reference>
<name>A0A9K3JF33_HELAN</name>
<dbReference type="Proteomes" id="UP000215914">
    <property type="component" value="Unassembled WGS sequence"/>
</dbReference>
<keyword evidence="2" id="KW-1185">Reference proteome</keyword>
<protein>
    <submittedName>
        <fullName evidence="1">Uncharacterized protein</fullName>
    </submittedName>
</protein>
<evidence type="ECO:0000313" key="2">
    <source>
        <dbReference type="Proteomes" id="UP000215914"/>
    </source>
</evidence>
<sequence length="42" mass="4947">MIFWNLSATVSATETINYRKLRCTTEYLGFFAERKQLKSKLS</sequence>
<organism evidence="1 2">
    <name type="scientific">Helianthus annuus</name>
    <name type="common">Common sunflower</name>
    <dbReference type="NCBI Taxonomy" id="4232"/>
    <lineage>
        <taxon>Eukaryota</taxon>
        <taxon>Viridiplantae</taxon>
        <taxon>Streptophyta</taxon>
        <taxon>Embryophyta</taxon>
        <taxon>Tracheophyta</taxon>
        <taxon>Spermatophyta</taxon>
        <taxon>Magnoliopsida</taxon>
        <taxon>eudicotyledons</taxon>
        <taxon>Gunneridae</taxon>
        <taxon>Pentapetalae</taxon>
        <taxon>asterids</taxon>
        <taxon>campanulids</taxon>
        <taxon>Asterales</taxon>
        <taxon>Asteraceae</taxon>
        <taxon>Asteroideae</taxon>
        <taxon>Heliantheae alliance</taxon>
        <taxon>Heliantheae</taxon>
        <taxon>Helianthus</taxon>
    </lineage>
</organism>
<accession>A0A9K3JF33</accession>
<gene>
    <name evidence="1" type="ORF">HanXRQr2_Chr03g0108691</name>
</gene>
<comment type="caution">
    <text evidence="1">The sequence shown here is derived from an EMBL/GenBank/DDBJ whole genome shotgun (WGS) entry which is preliminary data.</text>
</comment>
<dbReference type="EMBL" id="MNCJ02000318">
    <property type="protein sequence ID" value="KAF5814228.1"/>
    <property type="molecule type" value="Genomic_DNA"/>
</dbReference>
<proteinExistence type="predicted"/>
<reference evidence="1" key="2">
    <citation type="submission" date="2020-06" db="EMBL/GenBank/DDBJ databases">
        <title>Helianthus annuus Genome sequencing and assembly Release 2.</title>
        <authorList>
            <person name="Gouzy J."/>
            <person name="Langlade N."/>
            <person name="Munos S."/>
        </authorList>
    </citation>
    <scope>NUCLEOTIDE SEQUENCE</scope>
    <source>
        <tissue evidence="1">Leaves</tissue>
    </source>
</reference>
<dbReference type="AlphaFoldDB" id="A0A9K3JF33"/>
<evidence type="ECO:0000313" key="1">
    <source>
        <dbReference type="EMBL" id="KAF5814228.1"/>
    </source>
</evidence>